<dbReference type="AlphaFoldDB" id="A0A914BZM5"/>
<protein>
    <submittedName>
        <fullName evidence="2">Uncharacterized protein</fullName>
    </submittedName>
</protein>
<sequence>MPSDMPISNLLDEATKLMPNVKDPFMLGYITGLLYAQGNINNNSIPMSVENMLISRASSLPNMVQLMMGNTLINTPPEMEEHVIQMPILQPETTSV</sequence>
<keyword evidence="1" id="KW-1185">Reference proteome</keyword>
<dbReference type="WBParaSite" id="ACRNAN_Path_1342.g5264.t1">
    <property type="protein sequence ID" value="ACRNAN_Path_1342.g5264.t1"/>
    <property type="gene ID" value="ACRNAN_Path_1342.g5264"/>
</dbReference>
<dbReference type="Proteomes" id="UP000887540">
    <property type="component" value="Unplaced"/>
</dbReference>
<name>A0A914BZM5_9BILA</name>
<proteinExistence type="predicted"/>
<organism evidence="1 2">
    <name type="scientific">Acrobeloides nanus</name>
    <dbReference type="NCBI Taxonomy" id="290746"/>
    <lineage>
        <taxon>Eukaryota</taxon>
        <taxon>Metazoa</taxon>
        <taxon>Ecdysozoa</taxon>
        <taxon>Nematoda</taxon>
        <taxon>Chromadorea</taxon>
        <taxon>Rhabditida</taxon>
        <taxon>Tylenchina</taxon>
        <taxon>Cephalobomorpha</taxon>
        <taxon>Cephaloboidea</taxon>
        <taxon>Cephalobidae</taxon>
        <taxon>Acrobeloides</taxon>
    </lineage>
</organism>
<evidence type="ECO:0000313" key="1">
    <source>
        <dbReference type="Proteomes" id="UP000887540"/>
    </source>
</evidence>
<evidence type="ECO:0000313" key="2">
    <source>
        <dbReference type="WBParaSite" id="ACRNAN_Path_1342.g5264.t1"/>
    </source>
</evidence>
<reference evidence="2" key="1">
    <citation type="submission" date="2022-11" db="UniProtKB">
        <authorList>
            <consortium name="WormBaseParasite"/>
        </authorList>
    </citation>
    <scope>IDENTIFICATION</scope>
</reference>
<accession>A0A914BZM5</accession>